<feature type="region of interest" description="Disordered" evidence="1">
    <location>
        <begin position="199"/>
        <end position="231"/>
    </location>
</feature>
<dbReference type="AlphaFoldDB" id="A0AAD4LXP9"/>
<keyword evidence="3" id="KW-1185">Reference proteome</keyword>
<dbReference type="EMBL" id="WTXG01000120">
    <property type="protein sequence ID" value="KAI0292491.1"/>
    <property type="molecule type" value="Genomic_DNA"/>
</dbReference>
<comment type="caution">
    <text evidence="2">The sequence shown here is derived from an EMBL/GenBank/DDBJ whole genome shotgun (WGS) entry which is preliminary data.</text>
</comment>
<proteinExistence type="predicted"/>
<gene>
    <name evidence="2" type="ORF">B0F90DRAFT_1822865</name>
</gene>
<evidence type="ECO:0000313" key="2">
    <source>
        <dbReference type="EMBL" id="KAI0292491.1"/>
    </source>
</evidence>
<sequence length="274" mass="29831">MTKKKTNPWSTGKATLLATTPENSLYPGTHQELRSPFHSNCSSNPTHAQNIHLNISTDNETRIRRIATALDAANKAAITLPATAPTPPPPPALPNEYPIVTRSRNALADTCTLHSPMTTQESSIDLTLQFCRPRGHVSRRQIVIGTPTLGRHSFETTSTRCTTNTDASGVMKVAPYTPAQQAVAATRKQIEITVQKIASDRTSSQDSRRLARGLDNTRHLQTPTTPQGPRSILKLHDDWTILDNHSTTARAATTNPAATDIQRRLGANVSLQKG</sequence>
<reference evidence="2" key="1">
    <citation type="journal article" date="2022" name="New Phytol.">
        <title>Evolutionary transition to the ectomycorrhizal habit in the genomes of a hyperdiverse lineage of mushroom-forming fungi.</title>
        <authorList>
            <person name="Looney B."/>
            <person name="Miyauchi S."/>
            <person name="Morin E."/>
            <person name="Drula E."/>
            <person name="Courty P.E."/>
            <person name="Kohler A."/>
            <person name="Kuo A."/>
            <person name="LaButti K."/>
            <person name="Pangilinan J."/>
            <person name="Lipzen A."/>
            <person name="Riley R."/>
            <person name="Andreopoulos W."/>
            <person name="He G."/>
            <person name="Johnson J."/>
            <person name="Nolan M."/>
            <person name="Tritt A."/>
            <person name="Barry K.W."/>
            <person name="Grigoriev I.V."/>
            <person name="Nagy L.G."/>
            <person name="Hibbett D."/>
            <person name="Henrissat B."/>
            <person name="Matheny P.B."/>
            <person name="Labbe J."/>
            <person name="Martin F.M."/>
        </authorList>
    </citation>
    <scope>NUCLEOTIDE SEQUENCE</scope>
    <source>
        <strain evidence="2">BPL690</strain>
    </source>
</reference>
<organism evidence="2 3">
    <name type="scientific">Multifurca ochricompacta</name>
    <dbReference type="NCBI Taxonomy" id="376703"/>
    <lineage>
        <taxon>Eukaryota</taxon>
        <taxon>Fungi</taxon>
        <taxon>Dikarya</taxon>
        <taxon>Basidiomycota</taxon>
        <taxon>Agaricomycotina</taxon>
        <taxon>Agaricomycetes</taxon>
        <taxon>Russulales</taxon>
        <taxon>Russulaceae</taxon>
        <taxon>Multifurca</taxon>
    </lineage>
</organism>
<evidence type="ECO:0000256" key="1">
    <source>
        <dbReference type="SAM" id="MobiDB-lite"/>
    </source>
</evidence>
<evidence type="ECO:0000313" key="3">
    <source>
        <dbReference type="Proteomes" id="UP001203297"/>
    </source>
</evidence>
<dbReference type="Proteomes" id="UP001203297">
    <property type="component" value="Unassembled WGS sequence"/>
</dbReference>
<accession>A0AAD4LXP9</accession>
<protein>
    <submittedName>
        <fullName evidence="2">Uncharacterized protein</fullName>
    </submittedName>
</protein>
<feature type="compositionally biased region" description="Polar residues" evidence="1">
    <location>
        <begin position="219"/>
        <end position="228"/>
    </location>
</feature>
<name>A0AAD4LXP9_9AGAM</name>